<evidence type="ECO:0000256" key="3">
    <source>
        <dbReference type="ARBA" id="ARBA00022824"/>
    </source>
</evidence>
<dbReference type="AlphaFoldDB" id="A0AAV4M5Z6"/>
<sequence length="67" mass="7631">FQGPPVSYIQQIVVKSAVSPWKSDLILIDAFRAPLSIAFQINELLRNHQIYQRTANHTSLGIYVYSI</sequence>
<gene>
    <name evidence="6" type="primary">Scap</name>
    <name evidence="6" type="ORF">CEXT_623531</name>
</gene>
<dbReference type="GO" id="GO:0000139">
    <property type="term" value="C:Golgi membrane"/>
    <property type="evidence" value="ECO:0007669"/>
    <property type="project" value="InterPro"/>
</dbReference>
<dbReference type="GO" id="GO:0032933">
    <property type="term" value="P:SREBP signaling pathway"/>
    <property type="evidence" value="ECO:0007669"/>
    <property type="project" value="InterPro"/>
</dbReference>
<dbReference type="Proteomes" id="UP001054945">
    <property type="component" value="Unassembled WGS sequence"/>
</dbReference>
<organism evidence="6 7">
    <name type="scientific">Caerostris extrusa</name>
    <name type="common">Bark spider</name>
    <name type="synonym">Caerostris bankana</name>
    <dbReference type="NCBI Taxonomy" id="172846"/>
    <lineage>
        <taxon>Eukaryota</taxon>
        <taxon>Metazoa</taxon>
        <taxon>Ecdysozoa</taxon>
        <taxon>Arthropoda</taxon>
        <taxon>Chelicerata</taxon>
        <taxon>Arachnida</taxon>
        <taxon>Araneae</taxon>
        <taxon>Araneomorphae</taxon>
        <taxon>Entelegynae</taxon>
        <taxon>Araneoidea</taxon>
        <taxon>Araneidae</taxon>
        <taxon>Caerostris</taxon>
    </lineage>
</organism>
<keyword evidence="3" id="KW-0256">Endoplasmic reticulum</keyword>
<dbReference type="InterPro" id="IPR030225">
    <property type="entry name" value="SCAP"/>
</dbReference>
<dbReference type="Pfam" id="PF24006">
    <property type="entry name" value="SCAP_N"/>
    <property type="match status" value="1"/>
</dbReference>
<dbReference type="InterPro" id="IPR057041">
    <property type="entry name" value="SCAP_N"/>
</dbReference>
<dbReference type="GO" id="GO:0005789">
    <property type="term" value="C:endoplasmic reticulum membrane"/>
    <property type="evidence" value="ECO:0007669"/>
    <property type="project" value="InterPro"/>
</dbReference>
<dbReference type="EMBL" id="BPLR01001899">
    <property type="protein sequence ID" value="GIX67768.1"/>
    <property type="molecule type" value="Genomic_DNA"/>
</dbReference>
<dbReference type="GO" id="GO:0032934">
    <property type="term" value="F:sterol binding"/>
    <property type="evidence" value="ECO:0007669"/>
    <property type="project" value="InterPro"/>
</dbReference>
<dbReference type="GO" id="GO:0032936">
    <property type="term" value="C:SREBP-SCAP complex"/>
    <property type="evidence" value="ECO:0007669"/>
    <property type="project" value="TreeGrafter"/>
</dbReference>
<evidence type="ECO:0000256" key="4">
    <source>
        <dbReference type="ARBA" id="ARBA00023136"/>
    </source>
</evidence>
<keyword evidence="7" id="KW-1185">Reference proteome</keyword>
<feature type="non-terminal residue" evidence="6">
    <location>
        <position position="1"/>
    </location>
</feature>
<name>A0AAV4M5Z6_CAEEX</name>
<evidence type="ECO:0000256" key="2">
    <source>
        <dbReference type="ARBA" id="ARBA00004308"/>
    </source>
</evidence>
<dbReference type="PANTHER" id="PTHR46378:SF1">
    <property type="entry name" value="STEROL REGULATORY ELEMENT-BINDING PROTEIN CLEAVAGE-ACTIVATING PROTEIN"/>
    <property type="match status" value="1"/>
</dbReference>
<dbReference type="GO" id="GO:0045540">
    <property type="term" value="P:regulation of cholesterol biosynthetic process"/>
    <property type="evidence" value="ECO:0007669"/>
    <property type="project" value="TreeGrafter"/>
</dbReference>
<keyword evidence="4" id="KW-0472">Membrane</keyword>
<protein>
    <submittedName>
        <fullName evidence="6">Sterol regulatory element-binding protein cleavage-activating protein</fullName>
    </submittedName>
</protein>
<evidence type="ECO:0000313" key="6">
    <source>
        <dbReference type="EMBL" id="GIX67768.1"/>
    </source>
</evidence>
<reference evidence="6 7" key="1">
    <citation type="submission" date="2021-06" db="EMBL/GenBank/DDBJ databases">
        <title>Caerostris extrusa draft genome.</title>
        <authorList>
            <person name="Kono N."/>
            <person name="Arakawa K."/>
        </authorList>
    </citation>
    <scope>NUCLEOTIDE SEQUENCE [LARGE SCALE GENOMIC DNA]</scope>
</reference>
<proteinExistence type="predicted"/>
<comment type="subcellular location">
    <subcellularLocation>
        <location evidence="2">Endomembrane system</location>
    </subcellularLocation>
    <subcellularLocation>
        <location evidence="1">Endoplasmic reticulum</location>
    </subcellularLocation>
</comment>
<accession>A0AAV4M5Z6</accession>
<evidence type="ECO:0000259" key="5">
    <source>
        <dbReference type="Pfam" id="PF24006"/>
    </source>
</evidence>
<comment type="caution">
    <text evidence="6">The sequence shown here is derived from an EMBL/GenBank/DDBJ whole genome shotgun (WGS) entry which is preliminary data.</text>
</comment>
<evidence type="ECO:0000313" key="7">
    <source>
        <dbReference type="Proteomes" id="UP001054945"/>
    </source>
</evidence>
<feature type="domain" description="SCAP N-terminal" evidence="5">
    <location>
        <begin position="1"/>
        <end position="57"/>
    </location>
</feature>
<evidence type="ECO:0000256" key="1">
    <source>
        <dbReference type="ARBA" id="ARBA00004240"/>
    </source>
</evidence>
<dbReference type="PANTHER" id="PTHR46378">
    <property type="entry name" value="STEROL REGULATORY ELEMENT-BINDING PROTEIN CLEAVAGE-ACTIVATING PROTEIN"/>
    <property type="match status" value="1"/>
</dbReference>